<dbReference type="GO" id="GO:0010256">
    <property type="term" value="P:endomembrane system organization"/>
    <property type="evidence" value="ECO:0007669"/>
    <property type="project" value="TreeGrafter"/>
</dbReference>
<feature type="compositionally biased region" description="Basic residues" evidence="6">
    <location>
        <begin position="28"/>
        <end position="38"/>
    </location>
</feature>
<comment type="similarity">
    <text evidence="2">Belongs to the plant DMP1 protein family.</text>
</comment>
<evidence type="ECO:0000313" key="9">
    <source>
        <dbReference type="Proteomes" id="UP001153076"/>
    </source>
</evidence>
<dbReference type="PANTHER" id="PTHR31621:SF6">
    <property type="entry name" value="PROTEIN DMP7"/>
    <property type="match status" value="1"/>
</dbReference>
<dbReference type="GO" id="GO:0005737">
    <property type="term" value="C:cytoplasm"/>
    <property type="evidence" value="ECO:0007669"/>
    <property type="project" value="UniProtKB-ARBA"/>
</dbReference>
<dbReference type="EMBL" id="JAKOGI010001733">
    <property type="protein sequence ID" value="KAJ8424232.1"/>
    <property type="molecule type" value="Genomic_DNA"/>
</dbReference>
<evidence type="ECO:0000256" key="7">
    <source>
        <dbReference type="SAM" id="Phobius"/>
    </source>
</evidence>
<proteinExistence type="inferred from homology"/>
<dbReference type="Proteomes" id="UP001153076">
    <property type="component" value="Unassembled WGS sequence"/>
</dbReference>
<keyword evidence="4 7" id="KW-1133">Transmembrane helix</keyword>
<feature type="transmembrane region" description="Helical" evidence="7">
    <location>
        <begin position="82"/>
        <end position="101"/>
    </location>
</feature>
<keyword evidence="5 7" id="KW-0472">Membrane</keyword>
<accession>A0A9Q1JGQ3</accession>
<evidence type="ECO:0000256" key="6">
    <source>
        <dbReference type="SAM" id="MobiDB-lite"/>
    </source>
</evidence>
<sequence>MKSTVENKEPQEISEEQKKPLLEDQKRPQKNPKTRTQKAIRKTFKGSFRLSSLLPSGSVLIFEMLSPILTNRGECKSFQYQLGTFCLLALVGISCFFMHFIDSLKDERGKIRYGFATFKGIWIMDGSMTLSPEEAATYRIGFVDFLHAFMGISVFMAVALLDQNVVDCFFPTPSEEIKRLLVRLPIGIGIDLDVSSKSSKRCRVEERDEGLSRATSSMENLLIYTTIVALSRSKTRDNLFVLGAELNQHYIANDEARILGNEWPSNVVACVHLSHFMKIISYNVQGAKKTQVLEEVKLLKHNIQPNILFLLETMTNEKNTQVIIQKMGFDHFDFVLPVYHPG</sequence>
<name>A0A9Q1JGQ3_9CARY</name>
<keyword evidence="3 7" id="KW-0812">Transmembrane</keyword>
<evidence type="ECO:0000256" key="2">
    <source>
        <dbReference type="ARBA" id="ARBA00008707"/>
    </source>
</evidence>
<gene>
    <name evidence="8" type="ORF">Cgig2_007458</name>
</gene>
<dbReference type="PANTHER" id="PTHR31621">
    <property type="entry name" value="PROTEIN DMP3"/>
    <property type="match status" value="1"/>
</dbReference>
<keyword evidence="9" id="KW-1185">Reference proteome</keyword>
<comment type="caution">
    <text evidence="8">The sequence shown here is derived from an EMBL/GenBank/DDBJ whole genome shotgun (WGS) entry which is preliminary data.</text>
</comment>
<evidence type="ECO:0000256" key="1">
    <source>
        <dbReference type="ARBA" id="ARBA00004141"/>
    </source>
</evidence>
<reference evidence="8" key="1">
    <citation type="submission" date="2022-04" db="EMBL/GenBank/DDBJ databases">
        <title>Carnegiea gigantea Genome sequencing and assembly v2.</title>
        <authorList>
            <person name="Copetti D."/>
            <person name="Sanderson M.J."/>
            <person name="Burquez A."/>
            <person name="Wojciechowski M.F."/>
        </authorList>
    </citation>
    <scope>NUCLEOTIDE SEQUENCE</scope>
    <source>
        <strain evidence="8">SGP5-SGP5p</strain>
        <tissue evidence="8">Aerial part</tissue>
    </source>
</reference>
<evidence type="ECO:0000256" key="4">
    <source>
        <dbReference type="ARBA" id="ARBA00022989"/>
    </source>
</evidence>
<dbReference type="InterPro" id="IPR007770">
    <property type="entry name" value="DMP"/>
</dbReference>
<evidence type="ECO:0000256" key="5">
    <source>
        <dbReference type="ARBA" id="ARBA00023136"/>
    </source>
</evidence>
<dbReference type="GO" id="GO:0016020">
    <property type="term" value="C:membrane"/>
    <property type="evidence" value="ECO:0007669"/>
    <property type="project" value="UniProtKB-SubCell"/>
</dbReference>
<feature type="transmembrane region" description="Helical" evidence="7">
    <location>
        <begin position="140"/>
        <end position="161"/>
    </location>
</feature>
<dbReference type="AlphaFoldDB" id="A0A9Q1JGQ3"/>
<comment type="subcellular location">
    <subcellularLocation>
        <location evidence="1">Membrane</location>
        <topology evidence="1">Multi-pass membrane protein</topology>
    </subcellularLocation>
</comment>
<evidence type="ECO:0000313" key="8">
    <source>
        <dbReference type="EMBL" id="KAJ8424232.1"/>
    </source>
</evidence>
<feature type="transmembrane region" description="Helical" evidence="7">
    <location>
        <begin position="50"/>
        <end position="70"/>
    </location>
</feature>
<protein>
    <submittedName>
        <fullName evidence="8">Uncharacterized protein</fullName>
    </submittedName>
</protein>
<dbReference type="Pfam" id="PF05078">
    <property type="entry name" value="DUF679"/>
    <property type="match status" value="1"/>
</dbReference>
<feature type="region of interest" description="Disordered" evidence="6">
    <location>
        <begin position="1"/>
        <end position="38"/>
    </location>
</feature>
<evidence type="ECO:0000256" key="3">
    <source>
        <dbReference type="ARBA" id="ARBA00022692"/>
    </source>
</evidence>
<feature type="compositionally biased region" description="Basic and acidic residues" evidence="6">
    <location>
        <begin position="1"/>
        <end position="27"/>
    </location>
</feature>
<dbReference type="OrthoDB" id="525686at2759"/>
<organism evidence="8 9">
    <name type="scientific">Carnegiea gigantea</name>
    <dbReference type="NCBI Taxonomy" id="171969"/>
    <lineage>
        <taxon>Eukaryota</taxon>
        <taxon>Viridiplantae</taxon>
        <taxon>Streptophyta</taxon>
        <taxon>Embryophyta</taxon>
        <taxon>Tracheophyta</taxon>
        <taxon>Spermatophyta</taxon>
        <taxon>Magnoliopsida</taxon>
        <taxon>eudicotyledons</taxon>
        <taxon>Gunneridae</taxon>
        <taxon>Pentapetalae</taxon>
        <taxon>Caryophyllales</taxon>
        <taxon>Cactineae</taxon>
        <taxon>Cactaceae</taxon>
        <taxon>Cactoideae</taxon>
        <taxon>Echinocereeae</taxon>
        <taxon>Carnegiea</taxon>
    </lineage>
</organism>